<dbReference type="InterPro" id="IPR033985">
    <property type="entry name" value="SusD-like_N"/>
</dbReference>
<dbReference type="AlphaFoldDB" id="A0A9P3ZJD4"/>
<dbReference type="PROSITE" id="PS51257">
    <property type="entry name" value="PROKAR_LIPOPROTEIN"/>
    <property type="match status" value="1"/>
</dbReference>
<evidence type="ECO:0000256" key="2">
    <source>
        <dbReference type="ARBA" id="ARBA00006275"/>
    </source>
</evidence>
<comment type="similarity">
    <text evidence="2">Belongs to the SusD family.</text>
</comment>
<keyword evidence="5" id="KW-0998">Cell outer membrane</keyword>
<dbReference type="SUPFAM" id="SSF48452">
    <property type="entry name" value="TPR-like"/>
    <property type="match status" value="1"/>
</dbReference>
<name>A0A9P3ZJD4_9BACT</name>
<dbReference type="Gene3D" id="1.25.40.390">
    <property type="match status" value="1"/>
</dbReference>
<evidence type="ECO:0000256" key="5">
    <source>
        <dbReference type="ARBA" id="ARBA00023237"/>
    </source>
</evidence>
<proteinExistence type="inferred from homology"/>
<sequence length="553" mass="63053">MKIKNILAILSLGMVSCVGLEQYPTTSYTDETFWTIEDNVRTALYLGYNQCWHQDYYFANNLLSDDVYGSRHSTNETSIVTGMANTSNGRFSDEWDKCYQELRTIHTALDAQDRMNIDETFKTRMLAELRLMRAFTYLRLVTWFGDVPFFTTNPTLPESRVVKVTPAATIKEFIHSELAEVAEILPKNTDIPESENGRYTRGTAVALNARAYLYDNDFENCAIWCDKLINSTEYGTYALEQDYKKLFHDQSCCYGPESIMTIEFATLGGIDNIVRSWNNFNAFVPQSIGNKGVTTQSPTQELVDTYRKLDGSVADDTDYEKRDKRFEATIAYNNCTVDIPEAKTLSLAGSEGTGKGTYQVFTKASDESQTSDKQHRFDSYNGTQDRTATGYYTLKNYNADMVDSKGNTYKSLMEIRYADVLLMYAESMNEQSKMTSDIWDKTIKPLRERAGFDAAYCSYPGSSDLRQVIRDERRVELALEGRRVFDLRRWALLDNPSLKSTGAAYLTTRATGAPFLDDGSNIQCQNAYNMKYWFPIPQKERDINANLPQNPGW</sequence>
<keyword evidence="3" id="KW-0732">Signal</keyword>
<dbReference type="InterPro" id="IPR011990">
    <property type="entry name" value="TPR-like_helical_dom_sf"/>
</dbReference>
<evidence type="ECO:0000256" key="1">
    <source>
        <dbReference type="ARBA" id="ARBA00004442"/>
    </source>
</evidence>
<comment type="caution">
    <text evidence="8">The sequence shown here is derived from an EMBL/GenBank/DDBJ whole genome shotgun (WGS) entry which is preliminary data.</text>
</comment>
<dbReference type="RefSeq" id="WP_082426708.1">
    <property type="nucleotide sequence ID" value="NZ_DAWDXQ010000016.1"/>
</dbReference>
<evidence type="ECO:0000313" key="8">
    <source>
        <dbReference type="EMBL" id="KAA2562649.1"/>
    </source>
</evidence>
<dbReference type="Proteomes" id="UP000323119">
    <property type="component" value="Unassembled WGS sequence"/>
</dbReference>
<dbReference type="GO" id="GO:0009279">
    <property type="term" value="C:cell outer membrane"/>
    <property type="evidence" value="ECO:0007669"/>
    <property type="project" value="UniProtKB-SubCell"/>
</dbReference>
<organism evidence="8 9">
    <name type="scientific">Alistipes onderdonkii</name>
    <dbReference type="NCBI Taxonomy" id="328813"/>
    <lineage>
        <taxon>Bacteria</taxon>
        <taxon>Pseudomonadati</taxon>
        <taxon>Bacteroidota</taxon>
        <taxon>Bacteroidia</taxon>
        <taxon>Bacteroidales</taxon>
        <taxon>Rikenellaceae</taxon>
        <taxon>Alistipes</taxon>
    </lineage>
</organism>
<dbReference type="Pfam" id="PF14322">
    <property type="entry name" value="SusD-like_3"/>
    <property type="match status" value="1"/>
</dbReference>
<keyword evidence="4" id="KW-0472">Membrane</keyword>
<evidence type="ECO:0000256" key="4">
    <source>
        <dbReference type="ARBA" id="ARBA00023136"/>
    </source>
</evidence>
<reference evidence="8 9" key="1">
    <citation type="journal article" date="2019" name="Nat. Med.">
        <title>A library of human gut bacterial isolates paired with longitudinal multiomics data enables mechanistic microbiome research.</title>
        <authorList>
            <person name="Poyet M."/>
            <person name="Groussin M."/>
            <person name="Gibbons S.M."/>
            <person name="Avila-Pacheco J."/>
            <person name="Jiang X."/>
            <person name="Kearney S.M."/>
            <person name="Perrotta A.R."/>
            <person name="Berdy B."/>
            <person name="Zhao S."/>
            <person name="Lieberman T.D."/>
            <person name="Swanson P.K."/>
            <person name="Smith M."/>
            <person name="Roesemann S."/>
            <person name="Alexander J.E."/>
            <person name="Rich S.A."/>
            <person name="Livny J."/>
            <person name="Vlamakis H."/>
            <person name="Clish C."/>
            <person name="Bullock K."/>
            <person name="Deik A."/>
            <person name="Scott J."/>
            <person name="Pierce K.A."/>
            <person name="Xavier R.J."/>
            <person name="Alm E.J."/>
        </authorList>
    </citation>
    <scope>NUCLEOTIDE SEQUENCE [LARGE SCALE GENOMIC DNA]</scope>
    <source>
        <strain evidence="8 9">BIOML-A204</strain>
    </source>
</reference>
<evidence type="ECO:0000256" key="3">
    <source>
        <dbReference type="ARBA" id="ARBA00022729"/>
    </source>
</evidence>
<comment type="subcellular location">
    <subcellularLocation>
        <location evidence="1">Cell outer membrane</location>
    </subcellularLocation>
</comment>
<evidence type="ECO:0000259" key="6">
    <source>
        <dbReference type="Pfam" id="PF07980"/>
    </source>
</evidence>
<evidence type="ECO:0000259" key="7">
    <source>
        <dbReference type="Pfam" id="PF14322"/>
    </source>
</evidence>
<feature type="domain" description="SusD-like N-terminal" evidence="7">
    <location>
        <begin position="68"/>
        <end position="213"/>
    </location>
</feature>
<protein>
    <submittedName>
        <fullName evidence="8">RagB/SusD family nutrient uptake outer membrane protein</fullName>
    </submittedName>
</protein>
<gene>
    <name evidence="8" type="ORF">F2S36_06830</name>
</gene>
<feature type="domain" description="RagB/SusD" evidence="6">
    <location>
        <begin position="256"/>
        <end position="553"/>
    </location>
</feature>
<evidence type="ECO:0000313" key="9">
    <source>
        <dbReference type="Proteomes" id="UP000323119"/>
    </source>
</evidence>
<dbReference type="EMBL" id="VVUY01000004">
    <property type="protein sequence ID" value="KAA2562649.1"/>
    <property type="molecule type" value="Genomic_DNA"/>
</dbReference>
<dbReference type="Pfam" id="PF07980">
    <property type="entry name" value="SusD_RagB"/>
    <property type="match status" value="1"/>
</dbReference>
<accession>A0A9P3ZJD4</accession>
<dbReference type="InterPro" id="IPR012944">
    <property type="entry name" value="SusD_RagB_dom"/>
</dbReference>